<proteinExistence type="predicted"/>
<protein>
    <submittedName>
        <fullName evidence="2">DJ-1/PfpI family protein</fullName>
    </submittedName>
</protein>
<dbReference type="InterPro" id="IPR002818">
    <property type="entry name" value="DJ-1/PfpI"/>
</dbReference>
<reference evidence="3" key="1">
    <citation type="journal article" date="2019" name="Microbiol. Immunol.">
        <title>Molecular and phenotypic characterization of Leptospira johnsonii sp. nov., Leptospira ellinghausenii sp. nov. and Leptospira ryugenii sp. nov. isolated from soil and water in Japan.</title>
        <authorList>
            <person name="Masuzawa T."/>
            <person name="Saito M."/>
            <person name="Nakao R."/>
            <person name="Nikaido Y."/>
            <person name="Matsumoto M."/>
            <person name="Ogawa M."/>
            <person name="Yokoyama M."/>
            <person name="Hidaka Y."/>
            <person name="Tomita J."/>
            <person name="Sakakibara K."/>
            <person name="Suzuki K."/>
            <person name="Yasuda S."/>
            <person name="Sato H."/>
            <person name="Yamaguchi M."/>
            <person name="Yoshida S.I."/>
            <person name="Koizumi N."/>
            <person name="Kawamura Y."/>
        </authorList>
    </citation>
    <scope>NUCLEOTIDE SEQUENCE [LARGE SCALE GENOMIC DNA]</scope>
    <source>
        <strain evidence="3">E18</strain>
    </source>
</reference>
<gene>
    <name evidence="2" type="ORF">LPTSP2_30180</name>
</gene>
<feature type="domain" description="DJ-1/PfpI" evidence="1">
    <location>
        <begin position="148"/>
        <end position="296"/>
    </location>
</feature>
<sequence length="308" mass="34955">MNGSFFQNQISIIKSFLFSFLFKTNPANFLNESKKGLRFVFLVPILYLSVSNSMVAKEKIRPKILVVMSAANTVLIDGYKNHPTGVFLGELYEPIQKLKKDGVDFVFATPGGKKATIDPESLKEKYWESTELKNEALQFVSSSSSFQNPIPLEQTIKEHKIYIGLLIPGGQGLMTDLLYDRDIPKIFKLFHENQRPIGLVCHAPALLTTLNQNPNFGEFIFKGYKVNSVTKMEEWFIETFVMKGSPKVRNISTLLDQSGMVYESSFLPGRSHAIRDRNLITSQNPFSGFEFTELYAKAILEYSKKNSF</sequence>
<evidence type="ECO:0000313" key="3">
    <source>
        <dbReference type="Proteomes" id="UP000245206"/>
    </source>
</evidence>
<evidence type="ECO:0000313" key="2">
    <source>
        <dbReference type="EMBL" id="GBF43715.1"/>
    </source>
</evidence>
<dbReference type="PANTHER" id="PTHR48094">
    <property type="entry name" value="PROTEIN/NUCLEIC ACID DEGLYCASE DJ-1-RELATED"/>
    <property type="match status" value="1"/>
</dbReference>
<comment type="caution">
    <text evidence="2">The sequence shown here is derived from an EMBL/GenBank/DDBJ whole genome shotgun (WGS) entry which is preliminary data.</text>
</comment>
<dbReference type="Proteomes" id="UP000245206">
    <property type="component" value="Unassembled WGS sequence"/>
</dbReference>
<dbReference type="RefSeq" id="WP_245918456.1">
    <property type="nucleotide sequence ID" value="NZ_BFAZ01000009.1"/>
</dbReference>
<dbReference type="PANTHER" id="PTHR48094:SF22">
    <property type="entry name" value="DJ-1_PFPI DOMAIN-CONTAINING PROTEIN"/>
    <property type="match status" value="1"/>
</dbReference>
<dbReference type="CDD" id="cd03141">
    <property type="entry name" value="GATase1_Hsp31_like"/>
    <property type="match status" value="1"/>
</dbReference>
<dbReference type="GO" id="GO:0019243">
    <property type="term" value="P:methylglyoxal catabolic process to D-lactate via S-lactoyl-glutathione"/>
    <property type="evidence" value="ECO:0007669"/>
    <property type="project" value="TreeGrafter"/>
</dbReference>
<dbReference type="Gene3D" id="3.40.50.880">
    <property type="match status" value="1"/>
</dbReference>
<dbReference type="GO" id="GO:0005737">
    <property type="term" value="C:cytoplasm"/>
    <property type="evidence" value="ECO:0007669"/>
    <property type="project" value="TreeGrafter"/>
</dbReference>
<organism evidence="2 3">
    <name type="scientific">Leptospira ellinghausenii</name>
    <dbReference type="NCBI Taxonomy" id="1917822"/>
    <lineage>
        <taxon>Bacteria</taxon>
        <taxon>Pseudomonadati</taxon>
        <taxon>Spirochaetota</taxon>
        <taxon>Spirochaetia</taxon>
        <taxon>Leptospirales</taxon>
        <taxon>Leptospiraceae</taxon>
        <taxon>Leptospira</taxon>
    </lineage>
</organism>
<keyword evidence="3" id="KW-1185">Reference proteome</keyword>
<evidence type="ECO:0000259" key="1">
    <source>
        <dbReference type="Pfam" id="PF01965"/>
    </source>
</evidence>
<dbReference type="Pfam" id="PF01965">
    <property type="entry name" value="DJ-1_PfpI"/>
    <property type="match status" value="1"/>
</dbReference>
<dbReference type="InterPro" id="IPR029062">
    <property type="entry name" value="Class_I_gatase-like"/>
</dbReference>
<dbReference type="InterPro" id="IPR050325">
    <property type="entry name" value="Prot/Nucl_acid_deglycase"/>
</dbReference>
<accession>A0A2P2DGF2</accession>
<dbReference type="SUPFAM" id="SSF52317">
    <property type="entry name" value="Class I glutamine amidotransferase-like"/>
    <property type="match status" value="1"/>
</dbReference>
<dbReference type="AlphaFoldDB" id="A0A2P2DGF2"/>
<dbReference type="GO" id="GO:0019172">
    <property type="term" value="F:glyoxalase III activity"/>
    <property type="evidence" value="ECO:0007669"/>
    <property type="project" value="TreeGrafter"/>
</dbReference>
<dbReference type="EMBL" id="BFAZ01000009">
    <property type="protein sequence ID" value="GBF43715.1"/>
    <property type="molecule type" value="Genomic_DNA"/>
</dbReference>
<name>A0A2P2DGF2_9LEPT</name>